<feature type="region of interest" description="Disordered" evidence="1">
    <location>
        <begin position="1"/>
        <end position="26"/>
    </location>
</feature>
<keyword evidence="4" id="KW-1185">Reference proteome</keyword>
<evidence type="ECO:0000313" key="3">
    <source>
        <dbReference type="EMBL" id="KAF2456473.1"/>
    </source>
</evidence>
<feature type="compositionally biased region" description="Polar residues" evidence="1">
    <location>
        <begin position="191"/>
        <end position="204"/>
    </location>
</feature>
<feature type="compositionally biased region" description="Low complexity" evidence="1">
    <location>
        <begin position="206"/>
        <end position="223"/>
    </location>
</feature>
<keyword evidence="2" id="KW-1133">Transmembrane helix</keyword>
<dbReference type="Proteomes" id="UP000799766">
    <property type="component" value="Unassembled WGS sequence"/>
</dbReference>
<organism evidence="3 4">
    <name type="scientific">Lineolata rhizophorae</name>
    <dbReference type="NCBI Taxonomy" id="578093"/>
    <lineage>
        <taxon>Eukaryota</taxon>
        <taxon>Fungi</taxon>
        <taxon>Dikarya</taxon>
        <taxon>Ascomycota</taxon>
        <taxon>Pezizomycotina</taxon>
        <taxon>Dothideomycetes</taxon>
        <taxon>Dothideomycetes incertae sedis</taxon>
        <taxon>Lineolatales</taxon>
        <taxon>Lineolataceae</taxon>
        <taxon>Lineolata</taxon>
    </lineage>
</organism>
<sequence>MLSSTSSLTSSAHLHPHQNGARASSQIAKTYRQAAQLFLTRRLPEALSTIEPVITPQSTPATVDEGNEYDNASSMELVVPAPITSASKGTRIKVWSFYLTFLNAVVELGPEEGKHAFGSTRWKALVAKAREGAVWDEVVNVGYHGIEADVDADVVINLATLLLTHMPSQYFNAAHLESYLAATSTPNFNIPASAFSPQPGSRSSFPPGSAARTPPARTPVAASGTTTPAGLHSRLKLLELYSLHVLPALEQWDAAREFIQMSDTLDDERKDAFILALHGLKAERETAREREDEVRRRQEEQWRRKEEEERRRQREEEEAEERRRVRREEEERRKRDKQQQQQQQRDRARQGQASLSPPHAAAAASPAKALYQRAAALCSALLLKPLNALATNPLAALRMVLFVLALALALGRRDVRERLRRAWEKVKSTVGVGVKVSYI</sequence>
<dbReference type="AlphaFoldDB" id="A0A6A6NYZ7"/>
<feature type="compositionally biased region" description="Low complexity" evidence="1">
    <location>
        <begin position="1"/>
        <end position="11"/>
    </location>
</feature>
<evidence type="ECO:0000256" key="2">
    <source>
        <dbReference type="SAM" id="Phobius"/>
    </source>
</evidence>
<feature type="region of interest" description="Disordered" evidence="1">
    <location>
        <begin position="191"/>
        <end position="228"/>
    </location>
</feature>
<gene>
    <name evidence="3" type="ORF">BDY21DRAFT_288017</name>
</gene>
<reference evidence="3" key="1">
    <citation type="journal article" date="2020" name="Stud. Mycol.">
        <title>101 Dothideomycetes genomes: a test case for predicting lifestyles and emergence of pathogens.</title>
        <authorList>
            <person name="Haridas S."/>
            <person name="Albert R."/>
            <person name="Binder M."/>
            <person name="Bloem J."/>
            <person name="Labutti K."/>
            <person name="Salamov A."/>
            <person name="Andreopoulos B."/>
            <person name="Baker S."/>
            <person name="Barry K."/>
            <person name="Bills G."/>
            <person name="Bluhm B."/>
            <person name="Cannon C."/>
            <person name="Castanera R."/>
            <person name="Culley D."/>
            <person name="Daum C."/>
            <person name="Ezra D."/>
            <person name="Gonzalez J."/>
            <person name="Henrissat B."/>
            <person name="Kuo A."/>
            <person name="Liang C."/>
            <person name="Lipzen A."/>
            <person name="Lutzoni F."/>
            <person name="Magnuson J."/>
            <person name="Mondo S."/>
            <person name="Nolan M."/>
            <person name="Ohm R."/>
            <person name="Pangilinan J."/>
            <person name="Park H.-J."/>
            <person name="Ramirez L."/>
            <person name="Alfaro M."/>
            <person name="Sun H."/>
            <person name="Tritt A."/>
            <person name="Yoshinaga Y."/>
            <person name="Zwiers L.-H."/>
            <person name="Turgeon B."/>
            <person name="Goodwin S."/>
            <person name="Spatafora J."/>
            <person name="Crous P."/>
            <person name="Grigoriev I."/>
        </authorList>
    </citation>
    <scope>NUCLEOTIDE SEQUENCE</scope>
    <source>
        <strain evidence="3">ATCC 16933</strain>
    </source>
</reference>
<dbReference type="EMBL" id="MU001683">
    <property type="protein sequence ID" value="KAF2456473.1"/>
    <property type="molecule type" value="Genomic_DNA"/>
</dbReference>
<protein>
    <recommendedName>
        <fullName evidence="5">Peroxin 26</fullName>
    </recommendedName>
</protein>
<evidence type="ECO:0000313" key="4">
    <source>
        <dbReference type="Proteomes" id="UP000799766"/>
    </source>
</evidence>
<name>A0A6A6NYZ7_9PEZI</name>
<proteinExistence type="predicted"/>
<feature type="transmembrane region" description="Helical" evidence="2">
    <location>
        <begin position="394"/>
        <end position="411"/>
    </location>
</feature>
<evidence type="ECO:0000256" key="1">
    <source>
        <dbReference type="SAM" id="MobiDB-lite"/>
    </source>
</evidence>
<evidence type="ECO:0008006" key="5">
    <source>
        <dbReference type="Google" id="ProtNLM"/>
    </source>
</evidence>
<dbReference type="OrthoDB" id="3981028at2759"/>
<keyword evidence="2" id="KW-0472">Membrane</keyword>
<keyword evidence="2" id="KW-0812">Transmembrane</keyword>
<feature type="region of interest" description="Disordered" evidence="1">
    <location>
        <begin position="283"/>
        <end position="361"/>
    </location>
</feature>
<accession>A0A6A6NYZ7</accession>
<feature type="compositionally biased region" description="Basic and acidic residues" evidence="1">
    <location>
        <begin position="283"/>
        <end position="333"/>
    </location>
</feature>